<evidence type="ECO:0000313" key="3">
    <source>
        <dbReference type="Proteomes" id="UP001152049"/>
    </source>
</evidence>
<keyword evidence="3" id="KW-1185">Reference proteome</keyword>
<dbReference type="Proteomes" id="UP001152049">
    <property type="component" value="Unassembled WGS sequence"/>
</dbReference>
<proteinExistence type="predicted"/>
<dbReference type="Pfam" id="PF11951">
    <property type="entry name" value="Fungal_trans_2"/>
    <property type="match status" value="1"/>
</dbReference>
<reference evidence="2" key="1">
    <citation type="submission" date="2022-09" db="EMBL/GenBank/DDBJ databases">
        <title>Fusarium specimens isolated from Avocado Roots.</title>
        <authorList>
            <person name="Stajich J."/>
            <person name="Roper C."/>
            <person name="Heimlech-Rivalta G."/>
        </authorList>
    </citation>
    <scope>NUCLEOTIDE SEQUENCE</scope>
    <source>
        <strain evidence="2">CF00136</strain>
    </source>
</reference>
<comment type="caution">
    <text evidence="2">The sequence shown here is derived from an EMBL/GenBank/DDBJ whole genome shotgun (WGS) entry which is preliminary data.</text>
</comment>
<keyword evidence="1" id="KW-0539">Nucleus</keyword>
<evidence type="ECO:0000256" key="1">
    <source>
        <dbReference type="ARBA" id="ARBA00023242"/>
    </source>
</evidence>
<dbReference type="InterPro" id="IPR021858">
    <property type="entry name" value="Fun_TF"/>
</dbReference>
<sequence length="106" mass="12331">MPFTSTLQSKEGEDGSSFSWREVWEYAPLRNAALTLSAFHQHIFSPYHTENQEDELLQYHTKALKELRHVVSHRDVDGFADSTEEWLKFLAGGMFLISFEVFIDSF</sequence>
<protein>
    <submittedName>
        <fullName evidence="2">Uncharacterized protein</fullName>
    </submittedName>
</protein>
<dbReference type="EMBL" id="JAOQAZ010000046">
    <property type="protein sequence ID" value="KAJ4245532.1"/>
    <property type="molecule type" value="Genomic_DNA"/>
</dbReference>
<dbReference type="OrthoDB" id="5213892at2759"/>
<organism evidence="2 3">
    <name type="scientific">Fusarium torreyae</name>
    <dbReference type="NCBI Taxonomy" id="1237075"/>
    <lineage>
        <taxon>Eukaryota</taxon>
        <taxon>Fungi</taxon>
        <taxon>Dikarya</taxon>
        <taxon>Ascomycota</taxon>
        <taxon>Pezizomycotina</taxon>
        <taxon>Sordariomycetes</taxon>
        <taxon>Hypocreomycetidae</taxon>
        <taxon>Hypocreales</taxon>
        <taxon>Nectriaceae</taxon>
        <taxon>Fusarium</taxon>
    </lineage>
</organism>
<gene>
    <name evidence="2" type="ORF">NW762_014041</name>
</gene>
<accession>A0A9W8V9W5</accession>
<dbReference type="AlphaFoldDB" id="A0A9W8V9W5"/>
<evidence type="ECO:0000313" key="2">
    <source>
        <dbReference type="EMBL" id="KAJ4245532.1"/>
    </source>
</evidence>
<name>A0A9W8V9W5_9HYPO</name>